<dbReference type="AlphaFoldDB" id="A0A839V6N8"/>
<evidence type="ECO:0000313" key="5">
    <source>
        <dbReference type="Proteomes" id="UP000565205"/>
    </source>
</evidence>
<name>A0A839V6N8_9PROT</name>
<reference evidence="2 4" key="2">
    <citation type="submission" date="2020-08" db="EMBL/GenBank/DDBJ databases">
        <title>Genomic Encyclopedia of Type Strains, Phase III (KMG-III): the genomes of soil and plant-associated and newly described type strains.</title>
        <authorList>
            <person name="Whitman W."/>
        </authorList>
    </citation>
    <scope>NUCLEOTIDE SEQUENCE [LARGE SCALE GENOMIC DNA]</scope>
    <source>
        <strain evidence="2 4">CECT 8088</strain>
    </source>
</reference>
<proteinExistence type="predicted"/>
<dbReference type="GO" id="GO:0008237">
    <property type="term" value="F:metallopeptidase activity"/>
    <property type="evidence" value="ECO:0007669"/>
    <property type="project" value="UniProtKB-KW"/>
</dbReference>
<keyword evidence="4" id="KW-1185">Reference proteome</keyword>
<dbReference type="Proteomes" id="UP000557688">
    <property type="component" value="Unassembled WGS sequence"/>
</dbReference>
<keyword evidence="2" id="KW-0482">Metalloprotease</keyword>
<keyword evidence="2" id="KW-0378">Hydrolase</keyword>
<dbReference type="Pfam" id="PF10263">
    <property type="entry name" value="SprT-like"/>
    <property type="match status" value="1"/>
</dbReference>
<keyword evidence="2" id="KW-0645">Protease</keyword>
<organism evidence="2 4">
    <name type="scientific">Endobacter medicaginis</name>
    <dbReference type="NCBI Taxonomy" id="1181271"/>
    <lineage>
        <taxon>Bacteria</taxon>
        <taxon>Pseudomonadati</taxon>
        <taxon>Pseudomonadota</taxon>
        <taxon>Alphaproteobacteria</taxon>
        <taxon>Acetobacterales</taxon>
        <taxon>Acetobacteraceae</taxon>
        <taxon>Endobacter</taxon>
    </lineage>
</organism>
<dbReference type="EMBL" id="JABXXQ010000007">
    <property type="protein sequence ID" value="NVN28983.1"/>
    <property type="molecule type" value="Genomic_DNA"/>
</dbReference>
<dbReference type="RefSeq" id="WP_176621722.1">
    <property type="nucleotide sequence ID" value="NZ_JACHXV010000022.1"/>
</dbReference>
<feature type="domain" description="SprT-like" evidence="1">
    <location>
        <begin position="24"/>
        <end position="124"/>
    </location>
</feature>
<evidence type="ECO:0000313" key="3">
    <source>
        <dbReference type="EMBL" id="NVN28983.1"/>
    </source>
</evidence>
<gene>
    <name evidence="2" type="ORF">FHR90_003076</name>
    <name evidence="3" type="ORF">HUK83_01290</name>
</gene>
<dbReference type="GO" id="GO:0006508">
    <property type="term" value="P:proteolysis"/>
    <property type="evidence" value="ECO:0007669"/>
    <property type="project" value="UniProtKB-KW"/>
</dbReference>
<sequence length="251" mass="28003">MHTPKTRSGARGETPTAEAYDEFERAFNHFNGALFGAALPPVMLTFQRRNRSLGYFSRERFVRRTGERSDEIALNPEHFAAMAMRDILSTLVHEMVHQWQAHHGKPSRRTYHNREWAEKMEAIGLQPSHNGEAGGRRTGEQMDHFVIEGGPFDQAFAALCDTGFGVNWLDRLADLSRLEQPAEIDEDLAAELAALGIAKGVGETKKRAGTRVKYRCPKCGAQVWGKADLMILCGEDDGAAFELVEAEDDKS</sequence>
<dbReference type="Proteomes" id="UP000565205">
    <property type="component" value="Unassembled WGS sequence"/>
</dbReference>
<evidence type="ECO:0000313" key="2">
    <source>
        <dbReference type="EMBL" id="MBB3175222.1"/>
    </source>
</evidence>
<comment type="caution">
    <text evidence="2">The sequence shown here is derived from an EMBL/GenBank/DDBJ whole genome shotgun (WGS) entry which is preliminary data.</text>
</comment>
<reference evidence="3 5" key="1">
    <citation type="submission" date="2020-06" db="EMBL/GenBank/DDBJ databases">
        <title>Description of novel acetic acid bacteria.</title>
        <authorList>
            <person name="Sombolestani A."/>
        </authorList>
    </citation>
    <scope>NUCLEOTIDE SEQUENCE [LARGE SCALE GENOMIC DNA]</scope>
    <source>
        <strain evidence="3 5">LMG 26838</strain>
    </source>
</reference>
<dbReference type="EMBL" id="JACHXV010000022">
    <property type="protein sequence ID" value="MBB3175222.1"/>
    <property type="molecule type" value="Genomic_DNA"/>
</dbReference>
<accession>A0A839V6N8</accession>
<dbReference type="GO" id="GO:0006950">
    <property type="term" value="P:response to stress"/>
    <property type="evidence" value="ECO:0007669"/>
    <property type="project" value="UniProtKB-ARBA"/>
</dbReference>
<evidence type="ECO:0000313" key="4">
    <source>
        <dbReference type="Proteomes" id="UP000557688"/>
    </source>
</evidence>
<dbReference type="InterPro" id="IPR006640">
    <property type="entry name" value="SprT-like_domain"/>
</dbReference>
<evidence type="ECO:0000259" key="1">
    <source>
        <dbReference type="Pfam" id="PF10263"/>
    </source>
</evidence>
<protein>
    <submittedName>
        <fullName evidence="2">Putative SprT family Zn-dependent metalloprotease</fullName>
    </submittedName>
    <submittedName>
        <fullName evidence="3">SprT-like domain-containing protein</fullName>
    </submittedName>
</protein>